<feature type="transmembrane region" description="Helical" evidence="12">
    <location>
        <begin position="39"/>
        <end position="62"/>
    </location>
</feature>
<evidence type="ECO:0000256" key="2">
    <source>
        <dbReference type="ARBA" id="ARBA00004429"/>
    </source>
</evidence>
<comment type="caution">
    <text evidence="13">The sequence shown here is derived from an EMBL/GenBank/DDBJ whole genome shotgun (WGS) entry which is preliminary data.</text>
</comment>
<evidence type="ECO:0000256" key="7">
    <source>
        <dbReference type="ARBA" id="ARBA00022519"/>
    </source>
</evidence>
<feature type="transmembrane region" description="Helical" evidence="12">
    <location>
        <begin position="269"/>
        <end position="290"/>
    </location>
</feature>
<evidence type="ECO:0000256" key="1">
    <source>
        <dbReference type="ARBA" id="ARBA00002265"/>
    </source>
</evidence>
<sequence>MGLLMLPLSLFLGILLTFGRLYAESEITVMNATGIGNKFLIRAALYLAVITGLIAAANAFVFSPISQEKLIQLEEQVAAENRVDMIQAGRFVDTPDGSSAVFIDAIEDKKLKHVFVAQMRPRDSILPSVSFSQSGEVKELSDGRQVIRMYDGVRYEGVPTRLDYRITDFKQYEGLIGQRDVKPKGRDWEAIPTLLLMSNPDPRAQAELQWRISLVVCIPLLTMLVVPLSAVNPRQGRFAKMGPAILIYLAYFLSISATKSALEDGSIPAFIGMWPINAALLLTAIGVNLLDSIPVRRIKDKIRQRRKAV</sequence>
<evidence type="ECO:0000313" key="13">
    <source>
        <dbReference type="EMBL" id="GLT19940.1"/>
    </source>
</evidence>
<keyword evidence="7" id="KW-0997">Cell inner membrane</keyword>
<dbReference type="NCBIfam" id="TIGR04407">
    <property type="entry name" value="LptF_YjgP"/>
    <property type="match status" value="1"/>
</dbReference>
<gene>
    <name evidence="13" type="ORF">GCM10007938_37230</name>
</gene>
<comment type="similarity">
    <text evidence="3">Belongs to the LptF/LptG family.</text>
</comment>
<evidence type="ECO:0000313" key="14">
    <source>
        <dbReference type="Proteomes" id="UP001157138"/>
    </source>
</evidence>
<dbReference type="InterPro" id="IPR030922">
    <property type="entry name" value="LptF"/>
</dbReference>
<evidence type="ECO:0000256" key="9">
    <source>
        <dbReference type="ARBA" id="ARBA00022989"/>
    </source>
</evidence>
<keyword evidence="14" id="KW-1185">Reference proteome</keyword>
<organism evidence="13 14">
    <name type="scientific">Vibrio zhanjiangensis</name>
    <dbReference type="NCBI Taxonomy" id="1046128"/>
    <lineage>
        <taxon>Bacteria</taxon>
        <taxon>Pseudomonadati</taxon>
        <taxon>Pseudomonadota</taxon>
        <taxon>Gammaproteobacteria</taxon>
        <taxon>Vibrionales</taxon>
        <taxon>Vibrionaceae</taxon>
        <taxon>Vibrio</taxon>
    </lineage>
</organism>
<evidence type="ECO:0000256" key="4">
    <source>
        <dbReference type="ARBA" id="ARBA00014213"/>
    </source>
</evidence>
<evidence type="ECO:0000256" key="11">
    <source>
        <dbReference type="ARBA" id="ARBA00026081"/>
    </source>
</evidence>
<proteinExistence type="inferred from homology"/>
<evidence type="ECO:0000256" key="8">
    <source>
        <dbReference type="ARBA" id="ARBA00022692"/>
    </source>
</evidence>
<dbReference type="InterPro" id="IPR005495">
    <property type="entry name" value="LptG/LptF_permease"/>
</dbReference>
<dbReference type="EMBL" id="BSPW01000088">
    <property type="protein sequence ID" value="GLT19940.1"/>
    <property type="molecule type" value="Genomic_DNA"/>
</dbReference>
<comment type="subunit">
    <text evidence="11">Component of the lipopolysaccharide transport and assembly complex. The LptBFG transporter is composed of two ATP-binding proteins (LptB) and two transmembrane proteins (LptF and LptG).</text>
</comment>
<evidence type="ECO:0000256" key="5">
    <source>
        <dbReference type="ARBA" id="ARBA00022448"/>
    </source>
</evidence>
<feature type="transmembrane region" description="Helical" evidence="12">
    <location>
        <begin position="212"/>
        <end position="232"/>
    </location>
</feature>
<keyword evidence="10 12" id="KW-0472">Membrane</keyword>
<accession>A0ABQ6F5W3</accession>
<feature type="transmembrane region" description="Helical" evidence="12">
    <location>
        <begin position="238"/>
        <end position="257"/>
    </location>
</feature>
<name>A0ABQ6F5W3_9VIBR</name>
<keyword evidence="6" id="KW-1003">Cell membrane</keyword>
<evidence type="ECO:0000256" key="12">
    <source>
        <dbReference type="SAM" id="Phobius"/>
    </source>
</evidence>
<comment type="function">
    <text evidence="1">Part of the ABC transporter complex LptBFG involved in the translocation of lipopolysaccharide (LPS) from the inner membrane to the outer membrane.</text>
</comment>
<dbReference type="Pfam" id="PF03739">
    <property type="entry name" value="LptF_LptG"/>
    <property type="match status" value="1"/>
</dbReference>
<reference evidence="14" key="1">
    <citation type="journal article" date="2019" name="Int. J. Syst. Evol. Microbiol.">
        <title>The Global Catalogue of Microorganisms (GCM) 10K type strain sequencing project: providing services to taxonomists for standard genome sequencing and annotation.</title>
        <authorList>
            <consortium name="The Broad Institute Genomics Platform"/>
            <consortium name="The Broad Institute Genome Sequencing Center for Infectious Disease"/>
            <person name="Wu L."/>
            <person name="Ma J."/>
        </authorList>
    </citation>
    <scope>NUCLEOTIDE SEQUENCE [LARGE SCALE GENOMIC DNA]</scope>
    <source>
        <strain evidence="14">NBRC 108723</strain>
    </source>
</reference>
<comment type="subcellular location">
    <subcellularLocation>
        <location evidence="2">Cell inner membrane</location>
        <topology evidence="2">Multi-pass membrane protein</topology>
    </subcellularLocation>
</comment>
<dbReference type="Proteomes" id="UP001157138">
    <property type="component" value="Unassembled WGS sequence"/>
</dbReference>
<keyword evidence="5" id="KW-0813">Transport</keyword>
<evidence type="ECO:0000256" key="10">
    <source>
        <dbReference type="ARBA" id="ARBA00023136"/>
    </source>
</evidence>
<protein>
    <recommendedName>
        <fullName evidence="4">Lipopolysaccharide export system permease protein LptF</fullName>
    </recommendedName>
</protein>
<evidence type="ECO:0000256" key="3">
    <source>
        <dbReference type="ARBA" id="ARBA00007725"/>
    </source>
</evidence>
<keyword evidence="9 12" id="KW-1133">Transmembrane helix</keyword>
<dbReference type="PANTHER" id="PTHR33529:SF7">
    <property type="entry name" value="LIPOPOLYSACCHARIDE EXPORT SYSTEM PERMEASE PROTEIN LPTF"/>
    <property type="match status" value="1"/>
</dbReference>
<evidence type="ECO:0000256" key="6">
    <source>
        <dbReference type="ARBA" id="ARBA00022475"/>
    </source>
</evidence>
<dbReference type="PANTHER" id="PTHR33529">
    <property type="entry name" value="SLR0882 PROTEIN-RELATED"/>
    <property type="match status" value="1"/>
</dbReference>
<keyword evidence="8 12" id="KW-0812">Transmembrane</keyword>